<sequence length="230" mass="25908">MDCNEEPATVELTEPATETALYPGDCGELALETRRVLVQLLIGPALEGRRHSKLWPVLVRDETLIRRRLADLFLDLVIDREQQVAFIRQADTGELEVPILLRRAQLTLIDSLLLLHLRQRLTQSAAQGERAVVSVGELNEALSVYRRVGSTDQAGFEKRVHASIEKIKKLSLLRKIRASEDRFEISPTLKLLFSAEEIQALRATYQRMTSETLNTLPTSTVQSEISHESG</sequence>
<evidence type="ECO:0000313" key="2">
    <source>
        <dbReference type="Proteomes" id="UP000236340"/>
    </source>
</evidence>
<accession>A0A2K2H913</accession>
<dbReference type="AlphaFoldDB" id="A0A2K2H913"/>
<evidence type="ECO:0000313" key="1">
    <source>
        <dbReference type="EMBL" id="PNU19710.1"/>
    </source>
</evidence>
<dbReference type="RefSeq" id="WP_103115783.1">
    <property type="nucleotide sequence ID" value="NZ_PPFX01000024.1"/>
</dbReference>
<gene>
    <name evidence="1" type="ORF">C2E25_10980</name>
</gene>
<dbReference type="EMBL" id="PPFX01000024">
    <property type="protein sequence ID" value="PNU19710.1"/>
    <property type="molecule type" value="Genomic_DNA"/>
</dbReference>
<comment type="caution">
    <text evidence="1">The sequence shown here is derived from an EMBL/GenBank/DDBJ whole genome shotgun (WGS) entry which is preliminary data.</text>
</comment>
<dbReference type="Pfam" id="PF13835">
    <property type="entry name" value="DUF4194"/>
    <property type="match status" value="1"/>
</dbReference>
<protein>
    <recommendedName>
        <fullName evidence="3">DUF4194 domain-containing protein</fullName>
    </recommendedName>
</protein>
<reference evidence="1 2" key="1">
    <citation type="journal article" date="2018" name="Genome Announc.">
        <title>Genome Sequence of Geothermobacter sp. HR-1 Iron Reducer from the Loihi Seamount.</title>
        <authorList>
            <person name="Smith H."/>
            <person name="Abuyen K."/>
            <person name="Tremblay J."/>
            <person name="Savalia P."/>
            <person name="Perez-Rodriguez I."/>
            <person name="Emerson D."/>
            <person name="Tully B."/>
            <person name="Amend J."/>
        </authorList>
    </citation>
    <scope>NUCLEOTIDE SEQUENCE [LARGE SCALE GENOMIC DNA]</scope>
    <source>
        <strain evidence="1 2">HR-1</strain>
    </source>
</reference>
<dbReference type="InterPro" id="IPR025449">
    <property type="entry name" value="JetB"/>
</dbReference>
<dbReference type="OrthoDB" id="3725402at2"/>
<evidence type="ECO:0008006" key="3">
    <source>
        <dbReference type="Google" id="ProtNLM"/>
    </source>
</evidence>
<name>A0A2K2H913_9BACT</name>
<organism evidence="1 2">
    <name type="scientific">Geothermobacter hydrogeniphilus</name>
    <dbReference type="NCBI Taxonomy" id="1969733"/>
    <lineage>
        <taxon>Bacteria</taxon>
        <taxon>Pseudomonadati</taxon>
        <taxon>Thermodesulfobacteriota</taxon>
        <taxon>Desulfuromonadia</taxon>
        <taxon>Desulfuromonadales</taxon>
        <taxon>Geothermobacteraceae</taxon>
        <taxon>Geothermobacter</taxon>
    </lineage>
</organism>
<proteinExistence type="predicted"/>
<dbReference type="Proteomes" id="UP000236340">
    <property type="component" value="Unassembled WGS sequence"/>
</dbReference>